<dbReference type="Pfam" id="PF13538">
    <property type="entry name" value="UvrD_C_2"/>
    <property type="match status" value="1"/>
</dbReference>
<dbReference type="KEGG" id="lmoi:VV02_24185"/>
<dbReference type="InterPro" id="IPR027785">
    <property type="entry name" value="UvrD-like_helicase_C"/>
</dbReference>
<reference evidence="2 3" key="1">
    <citation type="submission" date="2015-03" db="EMBL/GenBank/DDBJ databases">
        <title>Luteipulveratus halotolerans sp. nov., a novel actinobacterium (Dermacoccaceae) from Sarawak, Malaysia.</title>
        <authorList>
            <person name="Juboi H."/>
            <person name="Basik A."/>
            <person name="Shamsul S.S."/>
            <person name="Arnold P."/>
            <person name="Schmitt E.K."/>
            <person name="Sanglier J.-J."/>
            <person name="Yeo T."/>
        </authorList>
    </citation>
    <scope>NUCLEOTIDE SEQUENCE [LARGE SCALE GENOMIC DNA]</scope>
    <source>
        <strain evidence="2 3">MN07-A0370</strain>
    </source>
</reference>
<evidence type="ECO:0000259" key="1">
    <source>
        <dbReference type="Pfam" id="PF13538"/>
    </source>
</evidence>
<keyword evidence="3" id="KW-1185">Reference proteome</keyword>
<dbReference type="PATRIC" id="fig|571913.6.peg.4901"/>
<organism evidence="2 3">
    <name type="scientific">Luteipulveratus mongoliensis</name>
    <dbReference type="NCBI Taxonomy" id="571913"/>
    <lineage>
        <taxon>Bacteria</taxon>
        <taxon>Bacillati</taxon>
        <taxon>Actinomycetota</taxon>
        <taxon>Actinomycetes</taxon>
        <taxon>Micrococcales</taxon>
        <taxon>Dermacoccaceae</taxon>
        <taxon>Luteipulveratus</taxon>
    </lineage>
</organism>
<dbReference type="RefSeq" id="WP_052595794.1">
    <property type="nucleotide sequence ID" value="NZ_CP011112.1"/>
</dbReference>
<dbReference type="EMBL" id="CP011112">
    <property type="protein sequence ID" value="AKU18226.1"/>
    <property type="molecule type" value="Genomic_DNA"/>
</dbReference>
<dbReference type="GO" id="GO:0004386">
    <property type="term" value="F:helicase activity"/>
    <property type="evidence" value="ECO:0007669"/>
    <property type="project" value="UniProtKB-KW"/>
</dbReference>
<protein>
    <submittedName>
        <fullName evidence="2">Helicase</fullName>
    </submittedName>
</protein>
<keyword evidence="2" id="KW-0067">ATP-binding</keyword>
<dbReference type="Gene3D" id="3.40.50.300">
    <property type="entry name" value="P-loop containing nucleotide triphosphate hydrolases"/>
    <property type="match status" value="2"/>
</dbReference>
<dbReference type="CDD" id="cd18809">
    <property type="entry name" value="SF1_C_RecD"/>
    <property type="match status" value="1"/>
</dbReference>
<dbReference type="SUPFAM" id="SSF52540">
    <property type="entry name" value="P-loop containing nucleoside triphosphate hydrolases"/>
    <property type="match status" value="2"/>
</dbReference>
<keyword evidence="2" id="KW-0347">Helicase</keyword>
<proteinExistence type="predicted"/>
<dbReference type="STRING" id="571913.VV02_24185"/>
<dbReference type="OrthoDB" id="9763659at2"/>
<evidence type="ECO:0000313" key="2">
    <source>
        <dbReference type="EMBL" id="AKU18226.1"/>
    </source>
</evidence>
<dbReference type="Proteomes" id="UP000066480">
    <property type="component" value="Chromosome"/>
</dbReference>
<dbReference type="InterPro" id="IPR027417">
    <property type="entry name" value="P-loop_NTPase"/>
</dbReference>
<dbReference type="Pfam" id="PF13604">
    <property type="entry name" value="AAA_30"/>
    <property type="match status" value="1"/>
</dbReference>
<evidence type="ECO:0000313" key="3">
    <source>
        <dbReference type="Proteomes" id="UP000066480"/>
    </source>
</evidence>
<name>A0A0K1JNF5_9MICO</name>
<keyword evidence="2" id="KW-0378">Hydrolase</keyword>
<dbReference type="AlphaFoldDB" id="A0A0K1JNF5"/>
<accession>A0A0K1JNF5</accession>
<sequence length="898" mass="101018">MATVAEHIAATDSAICTNIGTLTSQRDLLSQNVLSQLRNLVEGAAVRLHTRSGDTEHDYAAIEAALTWTKANGRLNFVTKFHALLQPSVSHYTFDGDTSERLMLRYYEYMLRLRTLLHDRAGVAILSNLEAFPLDQDPALAEYHEKIAVEVDKPGRATSDRWDRYYIHKTRPFVTRGRVYYEVTFYKAVNRVSKADRIIGFTDIDIADNYSANLGLQVATIEVFGQQMPVTLIRKWQVSIRPCELEHFARLVGQETKKVRTDSAEYKFVMGGLTAGSTLLDLIDATPERYNDLKARGTATTRNPQVFPAMDEARRIIRAKRPGHNVLRYLLLRMRNEVLKAQYHWEPNNRLSNLNLSYGCIPFDDMPFCTAPRGHNPRFWDLINSLDPTGRTHEFLARRVQRNVEDRGILYTPLAELEDLGDVSGLITTYNQALYCKHRARRSLVLDKRHVFIQEYEDDTYDIVTTLQERAAGGVSGYTAAVEQWLDTTAHVVDDPAKREAVTTLFAQSRVALVYGAAGTGKTRMVDHIANYFAGNQKLFLANTHPAVENLRRRVSAPNATYRTVASHKHSPSGEYDLLVIDECSTVSNSDLLAILETTTFKLLVLVGDVFQIESIRFGNWFNVIRSYIAPASVFELTTPYRTSSAALVDLWTKVRTFDEGTTEAIARNGYSTVLDATLFAQHAADDIILALNYDGLYGINNINRFLQASNPNPAVPWGPAAYKIGDPVLFADTSRFRGLIYNNLKGTIVAIEARDGSIQFDVRLDRPVTELDVEGYFDLHWVADSTVRFSVYDIDISDEDDDTDTTTVPFQVAYAVGIHKAQGLEYDSVKVVITSANEDDITHNIFYTAITRARQQLRIYWSPETQQAVISGLHPSDANKDVALLSARRGLAPAQRK</sequence>
<feature type="domain" description="UvrD-like helicase C-terminal" evidence="1">
    <location>
        <begin position="814"/>
        <end position="861"/>
    </location>
</feature>
<gene>
    <name evidence="2" type="ORF">VV02_24185</name>
</gene>
<keyword evidence="2" id="KW-0547">Nucleotide-binding</keyword>